<feature type="domain" description="Glycoside hydrolase family 42 N-terminal" evidence="4">
    <location>
        <begin position="69"/>
        <end position="194"/>
    </location>
</feature>
<evidence type="ECO:0000256" key="2">
    <source>
        <dbReference type="ARBA" id="ARBA00023295"/>
    </source>
</evidence>
<evidence type="ECO:0000256" key="3">
    <source>
        <dbReference type="SAM" id="Phobius"/>
    </source>
</evidence>
<dbReference type="Pfam" id="PF02449">
    <property type="entry name" value="Glyco_hydro_42"/>
    <property type="match status" value="1"/>
</dbReference>
<dbReference type="GO" id="GO:0005975">
    <property type="term" value="P:carbohydrate metabolic process"/>
    <property type="evidence" value="ECO:0007669"/>
    <property type="project" value="InterPro"/>
</dbReference>
<proteinExistence type="predicted"/>
<gene>
    <name evidence="5" type="ORF">ENR64_24105</name>
</gene>
<dbReference type="InterPro" id="IPR013529">
    <property type="entry name" value="Glyco_hydro_42_N"/>
</dbReference>
<dbReference type="Gene3D" id="3.20.20.80">
    <property type="entry name" value="Glycosidases"/>
    <property type="match status" value="1"/>
</dbReference>
<evidence type="ECO:0000313" key="5">
    <source>
        <dbReference type="EMBL" id="HFN00780.1"/>
    </source>
</evidence>
<comment type="caution">
    <text evidence="5">The sequence shown here is derived from an EMBL/GenBank/DDBJ whole genome shotgun (WGS) entry which is preliminary data.</text>
</comment>
<dbReference type="InterPro" id="IPR017853">
    <property type="entry name" value="GH"/>
</dbReference>
<evidence type="ECO:0000256" key="1">
    <source>
        <dbReference type="ARBA" id="ARBA00022801"/>
    </source>
</evidence>
<reference evidence="5" key="1">
    <citation type="journal article" date="2020" name="mSystems">
        <title>Genome- and Community-Level Interaction Insights into Carbon Utilization and Element Cycling Functions of Hydrothermarchaeota in Hydrothermal Sediment.</title>
        <authorList>
            <person name="Zhou Z."/>
            <person name="Liu Y."/>
            <person name="Xu W."/>
            <person name="Pan J."/>
            <person name="Luo Z.H."/>
            <person name="Li M."/>
        </authorList>
    </citation>
    <scope>NUCLEOTIDE SEQUENCE [LARGE SCALE GENOMIC DNA]</scope>
    <source>
        <strain evidence="5">SpSt-418</strain>
    </source>
</reference>
<accession>A0A7C3PJ59</accession>
<evidence type="ECO:0000259" key="4">
    <source>
        <dbReference type="Pfam" id="PF02449"/>
    </source>
</evidence>
<organism evidence="5">
    <name type="scientific">Oscillatoriales cyanobacterium SpSt-418</name>
    <dbReference type="NCBI Taxonomy" id="2282169"/>
    <lineage>
        <taxon>Bacteria</taxon>
        <taxon>Bacillati</taxon>
        <taxon>Cyanobacteriota</taxon>
        <taxon>Cyanophyceae</taxon>
        <taxon>Oscillatoriophycideae</taxon>
        <taxon>Oscillatoriales</taxon>
    </lineage>
</organism>
<feature type="transmembrane region" description="Helical" evidence="3">
    <location>
        <begin position="20"/>
        <end position="43"/>
    </location>
</feature>
<keyword evidence="3" id="KW-0812">Transmembrane</keyword>
<dbReference type="GO" id="GO:0004565">
    <property type="term" value="F:beta-galactosidase activity"/>
    <property type="evidence" value="ECO:0007669"/>
    <property type="project" value="InterPro"/>
</dbReference>
<keyword evidence="2" id="KW-0326">Glycosidase</keyword>
<keyword evidence="3" id="KW-0472">Membrane</keyword>
<protein>
    <recommendedName>
        <fullName evidence="4">Glycoside hydrolase family 42 N-terminal domain-containing protein</fullName>
    </recommendedName>
</protein>
<dbReference type="EMBL" id="DSRU01000341">
    <property type="protein sequence ID" value="HFN00780.1"/>
    <property type="molecule type" value="Genomic_DNA"/>
</dbReference>
<keyword evidence="3" id="KW-1133">Transmembrane helix</keyword>
<dbReference type="SUPFAM" id="SSF51445">
    <property type="entry name" value="(Trans)glycosidases"/>
    <property type="match status" value="1"/>
</dbReference>
<dbReference type="AlphaFoldDB" id="A0A7C3PJ59"/>
<name>A0A7C3PJ59_9CYAN</name>
<keyword evidence="1" id="KW-0378">Hydrolase</keyword>
<dbReference type="GO" id="GO:0009341">
    <property type="term" value="C:beta-galactosidase complex"/>
    <property type="evidence" value="ECO:0007669"/>
    <property type="project" value="InterPro"/>
</dbReference>
<sequence>MQQQTFKERLSRRRFGQFAASQFTSWFVASAGATMAFPLMSWAQQARSTRRPKILGTTFSQLQCHYIELDWQAAFRAICALGFDEVRLCAYWHEIERTENEFDFSTIDWLLDECDRHGIKATVAVGMKVPRWPEFHFPDWLRARYDTQTQTQALDQNEAIAAHALNFVQRVVDHCRTAPSLTCWQVENEPFTHLEIAGGRYLSFEFVQREIELVRSWTAAHHQVTTTGSIVLPAAQDPREEMVLQESLELVDAFGINVYTKVPLRNTFFYLEPLPPFWETLSRWQTQAAQKGKEIWIAEAQAEPWEPNQLVALKKLNYPSSSPRRATNLVTTLVDLGYGRVFLWGCEYWYWHLQNDRKHWWWAMQQVVEAKIA</sequence>